<dbReference type="RefSeq" id="WP_151886347.1">
    <property type="nucleotide sequence ID" value="NZ_CP032228.1"/>
</dbReference>
<keyword evidence="6 7" id="KW-0472">Membrane</keyword>
<sequence>MKGSRRVLLWLVLALPAGLMVGRFVSGEALAMDLYHPSGEMSVRLMVLALLPGPLADVFGPNRFLRAWLAIRRNLGVAAFGYAVLHLAIYALDMQQLSAMLAELPIPGIWTGWLALLTMAIPAAISFDAAMRRLGRRWKTLQRLVYPAALLSLVHWLLLDWAWGPALIHLAPLVIAWLLRFTMRRGRFVSRSIA</sequence>
<evidence type="ECO:0000259" key="8">
    <source>
        <dbReference type="Pfam" id="PF01794"/>
    </source>
</evidence>
<dbReference type="Proteomes" id="UP000325385">
    <property type="component" value="Chromosome"/>
</dbReference>
<evidence type="ECO:0000256" key="4">
    <source>
        <dbReference type="ARBA" id="ARBA00022989"/>
    </source>
</evidence>
<dbReference type="InterPro" id="IPR022837">
    <property type="entry name" value="MsrQ-like"/>
</dbReference>
<evidence type="ECO:0000313" key="10">
    <source>
        <dbReference type="Proteomes" id="UP000325385"/>
    </source>
</evidence>
<dbReference type="GO" id="GO:0010181">
    <property type="term" value="F:FMN binding"/>
    <property type="evidence" value="ECO:0007669"/>
    <property type="project" value="TreeGrafter"/>
</dbReference>
<dbReference type="PANTHER" id="PTHR36964:SF1">
    <property type="entry name" value="PROTEIN-METHIONINE-SULFOXIDE REDUCTASE HEME-BINDING SUBUNIT MSRQ"/>
    <property type="match status" value="1"/>
</dbReference>
<dbReference type="InterPro" id="IPR013130">
    <property type="entry name" value="Fe3_Rdtase_TM_dom"/>
</dbReference>
<dbReference type="GO" id="GO:0016679">
    <property type="term" value="F:oxidoreductase activity, acting on diphenols and related substances as donors"/>
    <property type="evidence" value="ECO:0007669"/>
    <property type="project" value="TreeGrafter"/>
</dbReference>
<proteinExistence type="predicted"/>
<gene>
    <name evidence="9" type="ORF">D0Y83_15200</name>
</gene>
<evidence type="ECO:0000256" key="5">
    <source>
        <dbReference type="ARBA" id="ARBA00023004"/>
    </source>
</evidence>
<feature type="transmembrane region" description="Helical" evidence="7">
    <location>
        <begin position="165"/>
        <end position="183"/>
    </location>
</feature>
<feature type="transmembrane region" description="Helical" evidence="7">
    <location>
        <begin position="143"/>
        <end position="159"/>
    </location>
</feature>
<feature type="transmembrane region" description="Helical" evidence="7">
    <location>
        <begin position="71"/>
        <end position="92"/>
    </location>
</feature>
<evidence type="ECO:0000256" key="2">
    <source>
        <dbReference type="ARBA" id="ARBA00022448"/>
    </source>
</evidence>
<feature type="domain" description="Ferric oxidoreductase" evidence="8">
    <location>
        <begin position="39"/>
        <end position="152"/>
    </location>
</feature>
<keyword evidence="4 7" id="KW-1133">Transmembrane helix</keyword>
<dbReference type="AlphaFoldDB" id="A0A5P6NEJ0"/>
<name>A0A5P6NEJ0_9SPHN</name>
<evidence type="ECO:0000313" key="9">
    <source>
        <dbReference type="EMBL" id="QFI64457.1"/>
    </source>
</evidence>
<reference evidence="10" key="1">
    <citation type="submission" date="2018-09" db="EMBL/GenBank/DDBJ databases">
        <title>Nocardia yunnanensis sp. nov., an actinomycete isolated from a soil sample.</title>
        <authorList>
            <person name="Zhang J."/>
        </authorList>
    </citation>
    <scope>NUCLEOTIDE SEQUENCE [LARGE SCALE GENOMIC DNA]</scope>
    <source>
        <strain evidence="10">21-3</strain>
    </source>
</reference>
<dbReference type="PANTHER" id="PTHR36964">
    <property type="entry name" value="PROTEIN-METHIONINE-SULFOXIDE REDUCTASE HEME-BINDING SUBUNIT MSRQ"/>
    <property type="match status" value="1"/>
</dbReference>
<protein>
    <submittedName>
        <fullName evidence="9">Iron reductase</fullName>
    </submittedName>
</protein>
<evidence type="ECO:0000256" key="3">
    <source>
        <dbReference type="ARBA" id="ARBA00022692"/>
    </source>
</evidence>
<dbReference type="Pfam" id="PF01794">
    <property type="entry name" value="Ferric_reduct"/>
    <property type="match status" value="1"/>
</dbReference>
<organism evidence="9 10">
    <name type="scientific">Qipengyuania flava</name>
    <dbReference type="NCBI Taxonomy" id="192812"/>
    <lineage>
        <taxon>Bacteria</taxon>
        <taxon>Pseudomonadati</taxon>
        <taxon>Pseudomonadota</taxon>
        <taxon>Alphaproteobacteria</taxon>
        <taxon>Sphingomonadales</taxon>
        <taxon>Erythrobacteraceae</taxon>
        <taxon>Qipengyuania</taxon>
    </lineage>
</organism>
<keyword evidence="3 7" id="KW-0812">Transmembrane</keyword>
<keyword evidence="2" id="KW-0813">Transport</keyword>
<comment type="subcellular location">
    <subcellularLocation>
        <location evidence="1">Membrane</location>
        <topology evidence="1">Multi-pass membrane protein</topology>
    </subcellularLocation>
</comment>
<evidence type="ECO:0000256" key="1">
    <source>
        <dbReference type="ARBA" id="ARBA00004141"/>
    </source>
</evidence>
<feature type="transmembrane region" description="Helical" evidence="7">
    <location>
        <begin position="41"/>
        <end position="59"/>
    </location>
</feature>
<dbReference type="GeneID" id="69698670"/>
<evidence type="ECO:0000256" key="7">
    <source>
        <dbReference type="SAM" id="Phobius"/>
    </source>
</evidence>
<dbReference type="GO" id="GO:0020037">
    <property type="term" value="F:heme binding"/>
    <property type="evidence" value="ECO:0007669"/>
    <property type="project" value="TreeGrafter"/>
</dbReference>
<feature type="transmembrane region" description="Helical" evidence="7">
    <location>
        <begin position="112"/>
        <end position="131"/>
    </location>
</feature>
<keyword evidence="5" id="KW-0408">Iron</keyword>
<accession>A0A5P6NEJ0</accession>
<dbReference type="GO" id="GO:0005886">
    <property type="term" value="C:plasma membrane"/>
    <property type="evidence" value="ECO:0007669"/>
    <property type="project" value="TreeGrafter"/>
</dbReference>
<evidence type="ECO:0000256" key="6">
    <source>
        <dbReference type="ARBA" id="ARBA00023136"/>
    </source>
</evidence>
<dbReference type="EMBL" id="CP032228">
    <property type="protein sequence ID" value="QFI64457.1"/>
    <property type="molecule type" value="Genomic_DNA"/>
</dbReference>